<feature type="domain" description="Beta-lactamase-related" evidence="2">
    <location>
        <begin position="28"/>
        <end position="341"/>
    </location>
</feature>
<dbReference type="InterPro" id="IPR050491">
    <property type="entry name" value="AmpC-like"/>
</dbReference>
<dbReference type="PROSITE" id="PS00146">
    <property type="entry name" value="BETA_LACTAMASE_A"/>
    <property type="match status" value="1"/>
</dbReference>
<dbReference type="SUPFAM" id="SSF56601">
    <property type="entry name" value="beta-lactamase/transpeptidase-like"/>
    <property type="match status" value="1"/>
</dbReference>
<keyword evidence="1" id="KW-0732">Signal</keyword>
<evidence type="ECO:0000256" key="1">
    <source>
        <dbReference type="SAM" id="SignalP"/>
    </source>
</evidence>
<organism evidence="3 4">
    <name type="scientific">Pedobacter insulae</name>
    <dbReference type="NCBI Taxonomy" id="414048"/>
    <lineage>
        <taxon>Bacteria</taxon>
        <taxon>Pseudomonadati</taxon>
        <taxon>Bacteroidota</taxon>
        <taxon>Sphingobacteriia</taxon>
        <taxon>Sphingobacteriales</taxon>
        <taxon>Sphingobacteriaceae</taxon>
        <taxon>Pedobacter</taxon>
    </lineage>
</organism>
<dbReference type="RefSeq" id="WP_090994417.1">
    <property type="nucleotide sequence ID" value="NZ_FOPP01000006.1"/>
</dbReference>
<evidence type="ECO:0000313" key="4">
    <source>
        <dbReference type="Proteomes" id="UP000199666"/>
    </source>
</evidence>
<evidence type="ECO:0000259" key="2">
    <source>
        <dbReference type="Pfam" id="PF00144"/>
    </source>
</evidence>
<gene>
    <name evidence="3" type="ORF">SAMN04489864_1068</name>
</gene>
<dbReference type="InterPro" id="IPR001466">
    <property type="entry name" value="Beta-lactam-related"/>
</dbReference>
<accession>A0A1I2XSJ7</accession>
<dbReference type="AlphaFoldDB" id="A0A1I2XSJ7"/>
<sequence>MKIQYLLLFTCFIPFYTMAQDFSKIDEILKDYDGSKPGAALAIIRDGKVIYSKGYGLSDLESHQKVTDQSNFRLASVTKQFTAAAILQLIERGKLSLKTKLNDCFDALPSYATTINIRQMLNHTSGILDYDDFIDESEKTAQLADADVLKACRSFSKTYFEPGTTYRYSNTAYVLLGLIIEKYSGMPYSDYLAKHIFKPLKMKNTIAYVKGVNEISHRAYGYGTSQGKWIRKDQSSTSATLGDGGIYSNLKDLTKWDAALYLDKILPKKVWLSAFEQQSLKNGTKIAYGFGWHLKQSSSGQAIVYHTGSTTSFRNVFYRIPEEKLSLILLTNRNTPEETEMTTLAEKILSKLIF</sequence>
<protein>
    <submittedName>
        <fullName evidence="3">CubicO group peptidase, beta-lactamase class C family</fullName>
    </submittedName>
</protein>
<dbReference type="Pfam" id="PF00144">
    <property type="entry name" value="Beta-lactamase"/>
    <property type="match status" value="1"/>
</dbReference>
<dbReference type="Gene3D" id="3.40.710.10">
    <property type="entry name" value="DD-peptidase/beta-lactamase superfamily"/>
    <property type="match status" value="1"/>
</dbReference>
<dbReference type="EMBL" id="FOPP01000006">
    <property type="protein sequence ID" value="SFH16420.1"/>
    <property type="molecule type" value="Genomic_DNA"/>
</dbReference>
<dbReference type="PANTHER" id="PTHR46825:SF9">
    <property type="entry name" value="BETA-LACTAMASE-RELATED DOMAIN-CONTAINING PROTEIN"/>
    <property type="match status" value="1"/>
</dbReference>
<dbReference type="InterPro" id="IPR012338">
    <property type="entry name" value="Beta-lactam/transpept-like"/>
</dbReference>
<feature type="chain" id="PRO_5011458651" evidence="1">
    <location>
        <begin position="20"/>
        <end position="354"/>
    </location>
</feature>
<dbReference type="STRING" id="414048.SAMN04489864_1068"/>
<feature type="signal peptide" evidence="1">
    <location>
        <begin position="1"/>
        <end position="19"/>
    </location>
</feature>
<name>A0A1I2XSJ7_9SPHI</name>
<dbReference type="InterPro" id="IPR023650">
    <property type="entry name" value="Beta-lactam_class-A_AS"/>
</dbReference>
<reference evidence="3 4" key="1">
    <citation type="submission" date="2016-10" db="EMBL/GenBank/DDBJ databases">
        <authorList>
            <person name="de Groot N.N."/>
        </authorList>
    </citation>
    <scope>NUCLEOTIDE SEQUENCE [LARGE SCALE GENOMIC DNA]</scope>
    <source>
        <strain evidence="3 4">DSM 18684</strain>
    </source>
</reference>
<dbReference type="PANTHER" id="PTHR46825">
    <property type="entry name" value="D-ALANYL-D-ALANINE-CARBOXYPEPTIDASE/ENDOPEPTIDASE AMPH"/>
    <property type="match status" value="1"/>
</dbReference>
<dbReference type="Proteomes" id="UP000199666">
    <property type="component" value="Unassembled WGS sequence"/>
</dbReference>
<keyword evidence="4" id="KW-1185">Reference proteome</keyword>
<dbReference type="OrthoDB" id="9798166at2"/>
<evidence type="ECO:0000313" key="3">
    <source>
        <dbReference type="EMBL" id="SFH16420.1"/>
    </source>
</evidence>
<proteinExistence type="predicted"/>